<reference evidence="2" key="1">
    <citation type="journal article" date="2020" name="Phytopathology">
        <title>Genome Sequence Resources of Colletotrichum truncatum, C. plurivorum, C. musicola, and C. sojae: Four Species Pathogenic to Soybean (Glycine max).</title>
        <authorList>
            <person name="Rogerio F."/>
            <person name="Boufleur T.R."/>
            <person name="Ciampi-Guillardi M."/>
            <person name="Sukno S.A."/>
            <person name="Thon M.R."/>
            <person name="Massola Junior N.S."/>
            <person name="Baroncelli R."/>
        </authorList>
    </citation>
    <scope>NUCLEOTIDE SEQUENCE</scope>
    <source>
        <strain evidence="2">LFN0074</strain>
    </source>
</reference>
<keyword evidence="2" id="KW-0378">Hydrolase</keyword>
<accession>A0A8H6MUU8</accession>
<organism evidence="2 3">
    <name type="scientific">Colletotrichum musicola</name>
    <dbReference type="NCBI Taxonomy" id="2175873"/>
    <lineage>
        <taxon>Eukaryota</taxon>
        <taxon>Fungi</taxon>
        <taxon>Dikarya</taxon>
        <taxon>Ascomycota</taxon>
        <taxon>Pezizomycotina</taxon>
        <taxon>Sordariomycetes</taxon>
        <taxon>Hypocreomycetidae</taxon>
        <taxon>Glomerellales</taxon>
        <taxon>Glomerellaceae</taxon>
        <taxon>Colletotrichum</taxon>
        <taxon>Colletotrichum orchidearum species complex</taxon>
    </lineage>
</organism>
<comment type="caution">
    <text evidence="2">The sequence shown here is derived from an EMBL/GenBank/DDBJ whole genome shotgun (WGS) entry which is preliminary data.</text>
</comment>
<dbReference type="EMBL" id="WIGM01000906">
    <property type="protein sequence ID" value="KAF6809105.1"/>
    <property type="molecule type" value="Genomic_DNA"/>
</dbReference>
<dbReference type="Proteomes" id="UP000639643">
    <property type="component" value="Unassembled WGS sequence"/>
</dbReference>
<evidence type="ECO:0000313" key="2">
    <source>
        <dbReference type="EMBL" id="KAF6809105.1"/>
    </source>
</evidence>
<feature type="compositionally biased region" description="Low complexity" evidence="1">
    <location>
        <begin position="165"/>
        <end position="175"/>
    </location>
</feature>
<proteinExistence type="predicted"/>
<keyword evidence="3" id="KW-1185">Reference proteome</keyword>
<keyword evidence="2" id="KW-0645">Protease</keyword>
<evidence type="ECO:0000313" key="3">
    <source>
        <dbReference type="Proteomes" id="UP000639643"/>
    </source>
</evidence>
<dbReference type="GO" id="GO:0008233">
    <property type="term" value="F:peptidase activity"/>
    <property type="evidence" value="ECO:0007669"/>
    <property type="project" value="UniProtKB-KW"/>
</dbReference>
<protein>
    <submittedName>
        <fullName evidence="2">Subtilisin-like serine protease pr1c</fullName>
    </submittedName>
</protein>
<gene>
    <name evidence="2" type="ORF">CMUS01_13751</name>
</gene>
<dbReference type="GO" id="GO:0006508">
    <property type="term" value="P:proteolysis"/>
    <property type="evidence" value="ECO:0007669"/>
    <property type="project" value="UniProtKB-KW"/>
</dbReference>
<evidence type="ECO:0000256" key="1">
    <source>
        <dbReference type="SAM" id="MobiDB-lite"/>
    </source>
</evidence>
<feature type="region of interest" description="Disordered" evidence="1">
    <location>
        <begin position="152"/>
        <end position="175"/>
    </location>
</feature>
<sequence>MHRGVPMYLSGYGGLMEEGHNYTFEEAGDVMQPYFNVLWSTRELSFDYVTRDWNESDWVYPMVPGKNKYLGSFITVPSGLSDTITSFPIPNYPRNAGGVYAKPQNKFAHGEDIPAGEYRLLGRALRTFGDPNNLNDWQYKLSPWFRITREKPPVTETPTVPPTEPTSTPTSTVSIPEPCAATATPVSVQASLASGDGPYNLYLYSDFAAIDLAGTKAPLNFTLTDDKRVKTWYDSSYKLFSVHTNENSLIYVYTEGRVSGAFSFLNCEVDDGALQCESNGKKELYVCDSGNGLLRHGVGPLDGCQAVTLSVEPRENVDCAATTSSASATEVTAVPTTFSTAVSSSPSQTAA</sequence>
<dbReference type="AlphaFoldDB" id="A0A8H6MUU8"/>
<dbReference type="OrthoDB" id="10256524at2759"/>
<name>A0A8H6MUU8_9PEZI</name>